<dbReference type="InterPro" id="IPR030840">
    <property type="entry name" value="CL_synthase_A"/>
</dbReference>
<feature type="transmembrane region" description="Helical" evidence="12">
    <location>
        <begin position="12"/>
        <end position="33"/>
    </location>
</feature>
<dbReference type="Proteomes" id="UP000030901">
    <property type="component" value="Chromosome"/>
</dbReference>
<evidence type="ECO:0000256" key="10">
    <source>
        <dbReference type="ARBA" id="ARBA00023209"/>
    </source>
</evidence>
<dbReference type="GO" id="GO:0032049">
    <property type="term" value="P:cardiolipin biosynthetic process"/>
    <property type="evidence" value="ECO:0007669"/>
    <property type="project" value="UniProtKB-UniRule"/>
</dbReference>
<feature type="active site" evidence="12">
    <location>
        <position position="409"/>
    </location>
</feature>
<dbReference type="STRING" id="1267021.FPB0191_01512"/>
<dbReference type="PANTHER" id="PTHR21248">
    <property type="entry name" value="CARDIOLIPIN SYNTHASE"/>
    <property type="match status" value="1"/>
</dbReference>
<keyword evidence="10 12" id="KW-0594">Phospholipid biosynthesis</keyword>
<dbReference type="GO" id="GO:0005886">
    <property type="term" value="C:plasma membrane"/>
    <property type="evidence" value="ECO:0007669"/>
    <property type="project" value="UniProtKB-SubCell"/>
</dbReference>
<sequence length="489" mass="56433">MNLSVDVFYTWGNTLFLISYWLIIVAITLRILMKRKPTTFVVAWLMIIYIIPIVGIILYLLLGEAHIGQQRAKRAQKMRPTINHFINKSLDFPFIFTEQVSDVAKPLFQLCKHQTGLNGINGNHIELIHTPNAIFDALINDINQAKSNIEMVFYIWNIGGRADEVEYALIRAATRGVKCRIMLDSAGSRRFFNSKQSKIMRNAGIQIVESLKVNLFRFIFRRLDIRQHRKIAIIDNHIAYTGSMNIVDPRFFKQNKNVGEWVDVMIRMNGPIVTLMGAIYAIDWELEIGDKLFLPKIVDFAEKPEQKRHIMQVIPSGPGYSENIIQQALLTAIYSAQQEIIFTTPYLVPSDDLLHAICTAAQRGVIVKIIVPQKNDSIMVDWASRAFYSDLLDSGVELYQFKNNLLHTKSVLIDKQLSLVGTVNLDMRSLWLNFELTTVIDDSEFAHHLDILLSDYFAQSEQLELESWNKRPFWHHIIERLFYFFAPLL</sequence>
<reference evidence="14 15" key="1">
    <citation type="journal article" date="2014" name="Appl. Environ. Microbiol.">
        <title>Gut symbionts from distinct hosts exhibit genotoxic activity via divergent colibactin biosynthetic pathways.</title>
        <authorList>
            <person name="Engel P."/>
            <person name="Vizcaino M.I."/>
            <person name="Crawford J.M."/>
        </authorList>
    </citation>
    <scope>NUCLEOTIDE SEQUENCE [LARGE SCALE GENOMIC DNA]</scope>
    <source>
        <strain evidence="14 15">PEB0191</strain>
    </source>
</reference>
<keyword evidence="8 12" id="KW-0443">Lipid metabolism</keyword>
<dbReference type="SUPFAM" id="SSF56024">
    <property type="entry name" value="Phospholipase D/nuclease"/>
    <property type="match status" value="2"/>
</dbReference>
<evidence type="ECO:0000256" key="7">
    <source>
        <dbReference type="ARBA" id="ARBA00022989"/>
    </source>
</evidence>
<evidence type="ECO:0000256" key="9">
    <source>
        <dbReference type="ARBA" id="ARBA00023136"/>
    </source>
</evidence>
<evidence type="ECO:0000256" key="8">
    <source>
        <dbReference type="ARBA" id="ARBA00023098"/>
    </source>
</evidence>
<evidence type="ECO:0000256" key="5">
    <source>
        <dbReference type="ARBA" id="ARBA00022692"/>
    </source>
</evidence>
<gene>
    <name evidence="12" type="primary">clsA</name>
    <name evidence="14" type="ORF">FPB0191_01512</name>
</gene>
<dbReference type="RefSeq" id="WP_039105066.1">
    <property type="nucleotide sequence ID" value="NZ_CP009056.1"/>
</dbReference>
<evidence type="ECO:0000256" key="11">
    <source>
        <dbReference type="ARBA" id="ARBA00023264"/>
    </source>
</evidence>
<feature type="active site" evidence="12">
    <location>
        <position position="228"/>
    </location>
</feature>
<evidence type="ECO:0000256" key="6">
    <source>
        <dbReference type="ARBA" id="ARBA00022737"/>
    </source>
</evidence>
<keyword evidence="6" id="KW-0677">Repeat</keyword>
<keyword evidence="11 12" id="KW-1208">Phospholipid metabolism</keyword>
<evidence type="ECO:0000313" key="15">
    <source>
        <dbReference type="Proteomes" id="UP000030901"/>
    </source>
</evidence>
<dbReference type="AlphaFoldDB" id="A0A0A7S1D5"/>
<dbReference type="HOGENOM" id="CLU_038053_1_0_6"/>
<dbReference type="PANTHER" id="PTHR21248:SF22">
    <property type="entry name" value="PHOSPHOLIPASE D"/>
    <property type="match status" value="1"/>
</dbReference>
<dbReference type="HAMAP" id="MF_00190">
    <property type="entry name" value="Cardiolipin_synth_ClsA"/>
    <property type="match status" value="1"/>
</dbReference>
<keyword evidence="3 12" id="KW-0444">Lipid biosynthesis</keyword>
<dbReference type="Gene3D" id="3.30.870.10">
    <property type="entry name" value="Endonuclease Chain A"/>
    <property type="match status" value="2"/>
</dbReference>
<evidence type="ECO:0000259" key="13">
    <source>
        <dbReference type="PROSITE" id="PS50035"/>
    </source>
</evidence>
<dbReference type="PROSITE" id="PS50035">
    <property type="entry name" value="PLD"/>
    <property type="match status" value="2"/>
</dbReference>
<dbReference type="InterPro" id="IPR025202">
    <property type="entry name" value="PLD-like_dom"/>
</dbReference>
<feature type="domain" description="PLD phosphodiesterase" evidence="13">
    <location>
        <begin position="223"/>
        <end position="250"/>
    </location>
</feature>
<dbReference type="InterPro" id="IPR027379">
    <property type="entry name" value="CLS_N"/>
</dbReference>
<dbReference type="GO" id="GO:0008808">
    <property type="term" value="F:cardiolipin synthase activity"/>
    <property type="evidence" value="ECO:0007669"/>
    <property type="project" value="UniProtKB-UniRule"/>
</dbReference>
<keyword evidence="15" id="KW-1185">Reference proteome</keyword>
<proteinExistence type="inferred from homology"/>
<protein>
    <recommendedName>
        <fullName evidence="12">Cardiolipin synthase A</fullName>
        <shortName evidence="12">CL synthase</shortName>
        <ecNumber evidence="12">2.7.8.-</ecNumber>
    </recommendedName>
</protein>
<feature type="active site" evidence="12">
    <location>
        <position position="235"/>
    </location>
</feature>
<dbReference type="Pfam" id="PF13091">
    <property type="entry name" value="PLDc_2"/>
    <property type="match status" value="2"/>
</dbReference>
<dbReference type="CDD" id="cd09152">
    <property type="entry name" value="PLDc_EcCLS_like_1"/>
    <property type="match status" value="1"/>
</dbReference>
<feature type="active site" evidence="12">
    <location>
        <position position="407"/>
    </location>
</feature>
<evidence type="ECO:0000256" key="12">
    <source>
        <dbReference type="HAMAP-Rule" id="MF_00190"/>
    </source>
</evidence>
<keyword evidence="2 12" id="KW-1003">Cell membrane</keyword>
<keyword evidence="5 12" id="KW-0812">Transmembrane</keyword>
<comment type="catalytic activity">
    <reaction evidence="12">
        <text>2 a 1,2-diacyl-sn-glycero-3-phospho-(1'-sn-glycerol) = a cardiolipin + glycerol</text>
        <dbReference type="Rhea" id="RHEA:31451"/>
        <dbReference type="ChEBI" id="CHEBI:17754"/>
        <dbReference type="ChEBI" id="CHEBI:62237"/>
        <dbReference type="ChEBI" id="CHEBI:64716"/>
    </reaction>
</comment>
<feature type="active site" evidence="12">
    <location>
        <position position="414"/>
    </location>
</feature>
<dbReference type="InterPro" id="IPR022924">
    <property type="entry name" value="Cardiolipin_synthase"/>
</dbReference>
<comment type="similarity">
    <text evidence="12">Belongs to the phospholipase D family. Cardiolipin synthase subfamily. ClsA sub-subfamily.</text>
</comment>
<dbReference type="NCBIfam" id="TIGR04265">
    <property type="entry name" value="bac_cardiolipin"/>
    <property type="match status" value="1"/>
</dbReference>
<feature type="domain" description="PLD phosphodiesterase" evidence="13">
    <location>
        <begin position="402"/>
        <end position="429"/>
    </location>
</feature>
<dbReference type="EMBL" id="CP009056">
    <property type="protein sequence ID" value="AJA45329.1"/>
    <property type="molecule type" value="Genomic_DNA"/>
</dbReference>
<keyword evidence="9 12" id="KW-0472">Membrane</keyword>
<evidence type="ECO:0000256" key="2">
    <source>
        <dbReference type="ARBA" id="ARBA00022475"/>
    </source>
</evidence>
<accession>A0A0A7S1D5</accession>
<dbReference type="EC" id="2.7.8.-" evidence="12"/>
<dbReference type="Pfam" id="PF13396">
    <property type="entry name" value="PLDc_N"/>
    <property type="match status" value="1"/>
</dbReference>
<organism evidence="14 15">
    <name type="scientific">Frischella perrara</name>
    <dbReference type="NCBI Taxonomy" id="1267021"/>
    <lineage>
        <taxon>Bacteria</taxon>
        <taxon>Pseudomonadati</taxon>
        <taxon>Pseudomonadota</taxon>
        <taxon>Gammaproteobacteria</taxon>
        <taxon>Orbales</taxon>
        <taxon>Orbaceae</taxon>
        <taxon>Frischella</taxon>
    </lineage>
</organism>
<dbReference type="KEGG" id="fpp:FPB0191_01512"/>
<comment type="subcellular location">
    <subcellularLocation>
        <location evidence="1 12">Cell membrane</location>
        <topology evidence="1 12">Multi-pass membrane protein</topology>
    </subcellularLocation>
</comment>
<name>A0A0A7S1D5_FRIPE</name>
<dbReference type="InterPro" id="IPR001736">
    <property type="entry name" value="PLipase_D/transphosphatidylase"/>
</dbReference>
<feature type="transmembrane region" description="Helical" evidence="12">
    <location>
        <begin position="40"/>
        <end position="62"/>
    </location>
</feature>
<evidence type="ECO:0000256" key="1">
    <source>
        <dbReference type="ARBA" id="ARBA00004651"/>
    </source>
</evidence>
<dbReference type="CDD" id="cd09158">
    <property type="entry name" value="PLDc_EcCLS_like_2"/>
    <property type="match status" value="1"/>
</dbReference>
<evidence type="ECO:0000256" key="3">
    <source>
        <dbReference type="ARBA" id="ARBA00022516"/>
    </source>
</evidence>
<keyword evidence="4 12" id="KW-0808">Transferase</keyword>
<evidence type="ECO:0000256" key="4">
    <source>
        <dbReference type="ARBA" id="ARBA00022679"/>
    </source>
</evidence>
<evidence type="ECO:0000313" key="14">
    <source>
        <dbReference type="EMBL" id="AJA45329.1"/>
    </source>
</evidence>
<dbReference type="SMART" id="SM00155">
    <property type="entry name" value="PLDc"/>
    <property type="match status" value="2"/>
</dbReference>
<feature type="active site" evidence="12">
    <location>
        <position position="230"/>
    </location>
</feature>
<keyword evidence="7 12" id="KW-1133">Transmembrane helix</keyword>
<dbReference type="OrthoDB" id="9762009at2"/>
<comment type="function">
    <text evidence="12">Catalyzes the reversible phosphatidyl group transfer from one phosphatidylglycerol molecule to another to form cardiolipin (CL) (diphosphatidylglycerol) and glycerol.</text>
</comment>